<organism evidence="5 6">
    <name type="scientific">Asanoa ferruginea</name>
    <dbReference type="NCBI Taxonomy" id="53367"/>
    <lineage>
        <taxon>Bacteria</taxon>
        <taxon>Bacillati</taxon>
        <taxon>Actinomycetota</taxon>
        <taxon>Actinomycetes</taxon>
        <taxon>Micromonosporales</taxon>
        <taxon>Micromonosporaceae</taxon>
        <taxon>Asanoa</taxon>
    </lineage>
</organism>
<protein>
    <submittedName>
        <fullName evidence="5">Putative surface protein with fasciclin (FAS1) repeats</fullName>
    </submittedName>
</protein>
<dbReference type="EMBL" id="QUMQ01000001">
    <property type="protein sequence ID" value="REF97307.1"/>
    <property type="molecule type" value="Genomic_DNA"/>
</dbReference>
<evidence type="ECO:0000259" key="4">
    <source>
        <dbReference type="PROSITE" id="PS50213"/>
    </source>
</evidence>
<feature type="region of interest" description="Disordered" evidence="2">
    <location>
        <begin position="26"/>
        <end position="73"/>
    </location>
</feature>
<feature type="domain" description="FAS1" evidence="4">
    <location>
        <begin position="88"/>
        <end position="217"/>
    </location>
</feature>
<dbReference type="SMART" id="SM00554">
    <property type="entry name" value="FAS1"/>
    <property type="match status" value="1"/>
</dbReference>
<dbReference type="PANTHER" id="PTHR10900:SF77">
    <property type="entry name" value="FI19380P1"/>
    <property type="match status" value="1"/>
</dbReference>
<sequence length="229" mass="22610">MRVFRTAGLAVTVAAMALAMAACGSDTSPSTALQPTGGTTATASPGGSASASPQPSGSNTAGSGGPAFGPGCSSLPSSGAGSLSSMASQPVATAVASNPQLSTLSNAIKTAGLTDTLNNAQNLTVFAPTNDAFNQLGQSQLNALLANKTQLTQVLEYHVVPQRLSPSNLAGTHKTMEGQNLTVTGSGEDFTVNNTASVVCGNIQTKNATVYLIDAVLTLPGATPTPSAT</sequence>
<dbReference type="GO" id="GO:0007155">
    <property type="term" value="P:cell adhesion"/>
    <property type="evidence" value="ECO:0007669"/>
    <property type="project" value="TreeGrafter"/>
</dbReference>
<dbReference type="GO" id="GO:0030198">
    <property type="term" value="P:extracellular matrix organization"/>
    <property type="evidence" value="ECO:0007669"/>
    <property type="project" value="TreeGrafter"/>
</dbReference>
<dbReference type="InterPro" id="IPR000782">
    <property type="entry name" value="FAS1_domain"/>
</dbReference>
<dbReference type="SUPFAM" id="SSF82153">
    <property type="entry name" value="FAS1 domain"/>
    <property type="match status" value="1"/>
</dbReference>
<reference evidence="5 6" key="1">
    <citation type="submission" date="2018-08" db="EMBL/GenBank/DDBJ databases">
        <title>Sequencing the genomes of 1000 actinobacteria strains.</title>
        <authorList>
            <person name="Klenk H.-P."/>
        </authorList>
    </citation>
    <scope>NUCLEOTIDE SEQUENCE [LARGE SCALE GENOMIC DNA]</scope>
    <source>
        <strain evidence="5 6">DSM 44099</strain>
    </source>
</reference>
<name>A0A3D9ZJ96_9ACTN</name>
<evidence type="ECO:0000256" key="2">
    <source>
        <dbReference type="SAM" id="MobiDB-lite"/>
    </source>
</evidence>
<accession>A0A3D9ZJ96</accession>
<keyword evidence="1 3" id="KW-0732">Signal</keyword>
<dbReference type="InterPro" id="IPR036378">
    <property type="entry name" value="FAS1_dom_sf"/>
</dbReference>
<evidence type="ECO:0000313" key="6">
    <source>
        <dbReference type="Proteomes" id="UP000256913"/>
    </source>
</evidence>
<dbReference type="Proteomes" id="UP000256913">
    <property type="component" value="Unassembled WGS sequence"/>
</dbReference>
<dbReference type="InterPro" id="IPR050904">
    <property type="entry name" value="Adhesion/Biosynth-related"/>
</dbReference>
<dbReference type="RefSeq" id="WP_170215876.1">
    <property type="nucleotide sequence ID" value="NZ_BONB01000020.1"/>
</dbReference>
<comment type="caution">
    <text evidence="5">The sequence shown here is derived from an EMBL/GenBank/DDBJ whole genome shotgun (WGS) entry which is preliminary data.</text>
</comment>
<dbReference type="GO" id="GO:0031012">
    <property type="term" value="C:extracellular matrix"/>
    <property type="evidence" value="ECO:0007669"/>
    <property type="project" value="TreeGrafter"/>
</dbReference>
<proteinExistence type="predicted"/>
<evidence type="ECO:0000313" key="5">
    <source>
        <dbReference type="EMBL" id="REF97307.1"/>
    </source>
</evidence>
<evidence type="ECO:0000256" key="1">
    <source>
        <dbReference type="ARBA" id="ARBA00022729"/>
    </source>
</evidence>
<evidence type="ECO:0000256" key="3">
    <source>
        <dbReference type="SAM" id="SignalP"/>
    </source>
</evidence>
<feature type="chain" id="PRO_5038995222" evidence="3">
    <location>
        <begin position="22"/>
        <end position="229"/>
    </location>
</feature>
<dbReference type="Pfam" id="PF02469">
    <property type="entry name" value="Fasciclin"/>
    <property type="match status" value="1"/>
</dbReference>
<dbReference type="GO" id="GO:0005615">
    <property type="term" value="C:extracellular space"/>
    <property type="evidence" value="ECO:0007669"/>
    <property type="project" value="TreeGrafter"/>
</dbReference>
<dbReference type="AlphaFoldDB" id="A0A3D9ZJ96"/>
<dbReference type="Gene3D" id="2.30.180.10">
    <property type="entry name" value="FAS1 domain"/>
    <property type="match status" value="1"/>
</dbReference>
<dbReference type="PROSITE" id="PS51257">
    <property type="entry name" value="PROKAR_LIPOPROTEIN"/>
    <property type="match status" value="1"/>
</dbReference>
<feature type="compositionally biased region" description="Low complexity" evidence="2">
    <location>
        <begin position="34"/>
        <end position="58"/>
    </location>
</feature>
<gene>
    <name evidence="5" type="ORF">DFJ67_3304</name>
</gene>
<dbReference type="PANTHER" id="PTHR10900">
    <property type="entry name" value="PERIOSTIN-RELATED"/>
    <property type="match status" value="1"/>
</dbReference>
<dbReference type="GO" id="GO:0050839">
    <property type="term" value="F:cell adhesion molecule binding"/>
    <property type="evidence" value="ECO:0007669"/>
    <property type="project" value="TreeGrafter"/>
</dbReference>
<dbReference type="PROSITE" id="PS50213">
    <property type="entry name" value="FAS1"/>
    <property type="match status" value="1"/>
</dbReference>
<feature type="signal peptide" evidence="3">
    <location>
        <begin position="1"/>
        <end position="21"/>
    </location>
</feature>
<dbReference type="FunFam" id="2.30.180.10:FF:000019">
    <property type="entry name" value="Cell surface lipoprotein"/>
    <property type="match status" value="1"/>
</dbReference>
<keyword evidence="6" id="KW-1185">Reference proteome</keyword>